<protein>
    <recommendedName>
        <fullName evidence="4">Stage III sporulation protein AD</fullName>
    </recommendedName>
</protein>
<dbReference type="EMBL" id="AP026818">
    <property type="protein sequence ID" value="BDR80996.1"/>
    <property type="molecule type" value="Genomic_DNA"/>
</dbReference>
<evidence type="ECO:0000313" key="3">
    <source>
        <dbReference type="Proteomes" id="UP001321763"/>
    </source>
</evidence>
<proteinExistence type="predicted"/>
<reference evidence="2 3" key="1">
    <citation type="submission" date="2022-09" db="EMBL/GenBank/DDBJ databases">
        <title>complete genome sequences of Clostridium tetani str. KHSU-234311-028 isolated from soil.</title>
        <authorList>
            <person name="Sekizuka T."/>
            <person name="Shitada C."/>
            <person name="Takahashi M."/>
            <person name="Kuroda M."/>
        </authorList>
    </citation>
    <scope>NUCLEOTIDE SEQUENCE [LARGE SCALE GENOMIC DNA]</scope>
    <source>
        <strain evidence="2 3">KHSU-234311-028</strain>
    </source>
</reference>
<keyword evidence="1" id="KW-1133">Transmembrane helix</keyword>
<feature type="transmembrane region" description="Helical" evidence="1">
    <location>
        <begin position="82"/>
        <end position="99"/>
    </location>
</feature>
<gene>
    <name evidence="2" type="ORF">K234311028_12420</name>
</gene>
<keyword evidence="1" id="KW-0472">Membrane</keyword>
<dbReference type="AlphaFoldDB" id="A0ABC8ECW3"/>
<feature type="transmembrane region" description="Helical" evidence="1">
    <location>
        <begin position="111"/>
        <end position="128"/>
    </location>
</feature>
<sequence>MKICVFYYSAKVKNFKRKQRIKYNSNIELIAKHINKDTSLKRQAVFLLGSLLYVQDTVNAATDTFGKIDKAGSTILGIVRKIGYWICIVGCILDIIKALMQGDTRNVAKIMMKYALAFSALYVFPWILDLIKSIF</sequence>
<evidence type="ECO:0000313" key="2">
    <source>
        <dbReference type="EMBL" id="BDR80996.1"/>
    </source>
</evidence>
<organism evidence="2 3">
    <name type="scientific">Clostridium tetani</name>
    <dbReference type="NCBI Taxonomy" id="1513"/>
    <lineage>
        <taxon>Bacteria</taxon>
        <taxon>Bacillati</taxon>
        <taxon>Bacillota</taxon>
        <taxon>Clostridia</taxon>
        <taxon>Eubacteriales</taxon>
        <taxon>Clostridiaceae</taxon>
        <taxon>Clostridium</taxon>
    </lineage>
</organism>
<dbReference type="Proteomes" id="UP001321763">
    <property type="component" value="Chromosome"/>
</dbReference>
<evidence type="ECO:0008006" key="4">
    <source>
        <dbReference type="Google" id="ProtNLM"/>
    </source>
</evidence>
<keyword evidence="1" id="KW-0812">Transmembrane</keyword>
<name>A0ABC8ECW3_CLOTA</name>
<dbReference type="RefSeq" id="WP_317724955.1">
    <property type="nucleotide sequence ID" value="NZ_AP026818.1"/>
</dbReference>
<evidence type="ECO:0000256" key="1">
    <source>
        <dbReference type="SAM" id="Phobius"/>
    </source>
</evidence>
<accession>A0ABC8ECW3</accession>